<reference evidence="1 2" key="3">
    <citation type="journal article" date="2022" name="Microbiol. Spectr.">
        <title>Folding features and dynamics of 3D genome architecture in plant fungal pathogens.</title>
        <authorList>
            <person name="Xia C."/>
        </authorList>
    </citation>
    <scope>NUCLEOTIDE SEQUENCE [LARGE SCALE GENOMIC DNA]</scope>
    <source>
        <strain evidence="1 2">93-210</strain>
    </source>
</reference>
<reference evidence="2" key="2">
    <citation type="journal article" date="2018" name="Mol. Plant Microbe Interact.">
        <title>Genome sequence resources for the wheat stripe rust pathogen (Puccinia striiformis f. sp. tritici) and the barley stripe rust pathogen (Puccinia striiformis f. sp. hordei).</title>
        <authorList>
            <person name="Xia C."/>
            <person name="Wang M."/>
            <person name="Yin C."/>
            <person name="Cornejo O.E."/>
            <person name="Hulbert S.H."/>
            <person name="Chen X."/>
        </authorList>
    </citation>
    <scope>NUCLEOTIDE SEQUENCE [LARGE SCALE GENOMIC DNA]</scope>
    <source>
        <strain evidence="2">93-210</strain>
    </source>
</reference>
<keyword evidence="2" id="KW-1185">Reference proteome</keyword>
<reference evidence="2" key="1">
    <citation type="journal article" date="2018" name="BMC Genomics">
        <title>Genomic insights into host adaptation between the wheat stripe rust pathogen (Puccinia striiformis f. sp. tritici) and the barley stripe rust pathogen (Puccinia striiformis f. sp. hordei).</title>
        <authorList>
            <person name="Xia C."/>
            <person name="Wang M."/>
            <person name="Yin C."/>
            <person name="Cornejo O.E."/>
            <person name="Hulbert S.H."/>
            <person name="Chen X."/>
        </authorList>
    </citation>
    <scope>NUCLEOTIDE SEQUENCE [LARGE SCALE GENOMIC DNA]</scope>
    <source>
        <strain evidence="2">93-210</strain>
    </source>
</reference>
<organism evidence="1 2">
    <name type="scientific">Puccinia striiformis f. sp. tritici</name>
    <dbReference type="NCBI Taxonomy" id="168172"/>
    <lineage>
        <taxon>Eukaryota</taxon>
        <taxon>Fungi</taxon>
        <taxon>Dikarya</taxon>
        <taxon>Basidiomycota</taxon>
        <taxon>Pucciniomycotina</taxon>
        <taxon>Pucciniomycetes</taxon>
        <taxon>Pucciniales</taxon>
        <taxon>Pucciniaceae</taxon>
        <taxon>Puccinia</taxon>
    </lineage>
</organism>
<gene>
    <name evidence="1" type="ORF">MJO28_016668</name>
</gene>
<name>A0ACC0DNR0_9BASI</name>
<dbReference type="EMBL" id="CM045882">
    <property type="protein sequence ID" value="KAI7935797.1"/>
    <property type="molecule type" value="Genomic_DNA"/>
</dbReference>
<sequence>MTSGDLLDLLSELLAHFQSDLSSVLTSIAELQGCSKLIDNLLEGRRLLERKLSPCISNTVIPPSSISIIMNTELSETWLPVIEELEIQLVSLYTSSFEKRPIDSSNHVADKLRLVAAHKIRSFFISAFAPF</sequence>
<proteinExistence type="predicted"/>
<evidence type="ECO:0000313" key="1">
    <source>
        <dbReference type="EMBL" id="KAI7935797.1"/>
    </source>
</evidence>
<protein>
    <submittedName>
        <fullName evidence="1">Uncharacterized protein</fullName>
    </submittedName>
</protein>
<comment type="caution">
    <text evidence="1">The sequence shown here is derived from an EMBL/GenBank/DDBJ whole genome shotgun (WGS) entry which is preliminary data.</text>
</comment>
<evidence type="ECO:0000313" key="2">
    <source>
        <dbReference type="Proteomes" id="UP001060170"/>
    </source>
</evidence>
<accession>A0ACC0DNR0</accession>
<dbReference type="Proteomes" id="UP001060170">
    <property type="component" value="Chromosome 18"/>
</dbReference>